<dbReference type="InterPro" id="IPR050879">
    <property type="entry name" value="Acyltransferase_3"/>
</dbReference>
<accession>A0A9X3WWT9</accession>
<evidence type="ECO:0000256" key="6">
    <source>
        <dbReference type="ARBA" id="ARBA00023136"/>
    </source>
</evidence>
<dbReference type="SUPFAM" id="SSF52266">
    <property type="entry name" value="SGNH hydrolase"/>
    <property type="match status" value="1"/>
</dbReference>
<dbReference type="InterPro" id="IPR043968">
    <property type="entry name" value="SGNH"/>
</dbReference>
<dbReference type="Proteomes" id="UP001151081">
    <property type="component" value="Unassembled WGS sequence"/>
</dbReference>
<comment type="subcellular location">
    <subcellularLocation>
        <location evidence="1">Cell membrane</location>
        <topology evidence="1">Multi-pass membrane protein</topology>
    </subcellularLocation>
</comment>
<dbReference type="InterPro" id="IPR002656">
    <property type="entry name" value="Acyl_transf_3_dom"/>
</dbReference>
<dbReference type="EMBL" id="JAGTJJ010000001">
    <property type="protein sequence ID" value="MDC3979562.1"/>
    <property type="molecule type" value="Genomic_DNA"/>
</dbReference>
<keyword evidence="3" id="KW-0808">Transferase</keyword>
<dbReference type="InterPro" id="IPR036514">
    <property type="entry name" value="SGNH_hydro_sf"/>
</dbReference>
<dbReference type="Pfam" id="PF19040">
    <property type="entry name" value="SGNH"/>
    <property type="match status" value="1"/>
</dbReference>
<organism evidence="11 12">
    <name type="scientific">Polyangium jinanense</name>
    <dbReference type="NCBI Taxonomy" id="2829994"/>
    <lineage>
        <taxon>Bacteria</taxon>
        <taxon>Pseudomonadati</taxon>
        <taxon>Myxococcota</taxon>
        <taxon>Polyangia</taxon>
        <taxon>Polyangiales</taxon>
        <taxon>Polyangiaceae</taxon>
        <taxon>Polyangium</taxon>
    </lineage>
</organism>
<evidence type="ECO:0000256" key="3">
    <source>
        <dbReference type="ARBA" id="ARBA00022679"/>
    </source>
</evidence>
<evidence type="ECO:0000256" key="2">
    <source>
        <dbReference type="ARBA" id="ARBA00022475"/>
    </source>
</evidence>
<dbReference type="PANTHER" id="PTHR23028:SF53">
    <property type="entry name" value="ACYL_TRANSF_3 DOMAIN-CONTAINING PROTEIN"/>
    <property type="match status" value="1"/>
</dbReference>
<feature type="transmembrane region" description="Helical" evidence="8">
    <location>
        <begin position="301"/>
        <end position="321"/>
    </location>
</feature>
<sequence length="625" mass="68198">MSPPALDQPHNPLRRATIPHLPALDGLRGLAVLGVLLFHDGRLDGGYLGVDLFFVLSGYLIHSLLLAEWNKAGTIDLKAFWIRRARRLFPALLALLPVVAAYAHHLAKPEELARIRKDGLATLAYVANWRAIFSGRSYWDMFQVPSPLEHTWSLAIEEQFYVVWPLLAFGVLYLSRGSRRVMLGVSLALAVVSGAVMVWLGNRVDTSRAYMGTDTRGVAILLGASLACLMAERGTSKNKSVVRALDGLGLVAAIGLGVAWVKLDGQNPLLYRGGFFGTELCVLVLIMCAAHGEQSLVARALAFRPVAWVGLVSYGLYLWHWPIYVVLRPERIGLSGLGLSALRYATTFGVALISYHFLEQPIRKRGAPFGRPAVMLSSSVALCLGALLVGTQHRAVMRVGLQLLPWPAAPNAVKILIIGDSVAESLGERMQSVQAGTGTIVSQRGTPNCSIMEGKLPTRSLTNEPHAGGDCGKRWASDVEELRPDVTLVVLGGGYFAPVEIDGRWQHVCEAEWDDAYADELERKLKILADKSGRVYLARVPYPVGGWQRPGLNAQVDCYNTLLERTAKRDARVRMFDLAAHLCPGGQCSMESDGAAIRPDGMHFAGPGAKEIARWVIEQVKEPVR</sequence>
<evidence type="ECO:0000256" key="8">
    <source>
        <dbReference type="SAM" id="Phobius"/>
    </source>
</evidence>
<evidence type="ECO:0000256" key="4">
    <source>
        <dbReference type="ARBA" id="ARBA00022692"/>
    </source>
</evidence>
<dbReference type="PANTHER" id="PTHR23028">
    <property type="entry name" value="ACETYLTRANSFERASE"/>
    <property type="match status" value="1"/>
</dbReference>
<feature type="transmembrane region" description="Helical" evidence="8">
    <location>
        <begin position="244"/>
        <end position="263"/>
    </location>
</feature>
<feature type="transmembrane region" description="Helical" evidence="8">
    <location>
        <begin position="152"/>
        <end position="174"/>
    </location>
</feature>
<feature type="transmembrane region" description="Helical" evidence="8">
    <location>
        <begin position="45"/>
        <end position="67"/>
    </location>
</feature>
<evidence type="ECO:0000256" key="1">
    <source>
        <dbReference type="ARBA" id="ARBA00004651"/>
    </source>
</evidence>
<evidence type="ECO:0000256" key="7">
    <source>
        <dbReference type="ARBA" id="ARBA00023315"/>
    </source>
</evidence>
<dbReference type="GO" id="GO:0005886">
    <property type="term" value="C:plasma membrane"/>
    <property type="evidence" value="ECO:0007669"/>
    <property type="project" value="UniProtKB-SubCell"/>
</dbReference>
<feature type="transmembrane region" description="Helical" evidence="8">
    <location>
        <begin position="269"/>
        <end position="289"/>
    </location>
</feature>
<protein>
    <submittedName>
        <fullName evidence="11">Acyltransferase</fullName>
    </submittedName>
</protein>
<dbReference type="Pfam" id="PF01757">
    <property type="entry name" value="Acyl_transf_3"/>
    <property type="match status" value="1"/>
</dbReference>
<dbReference type="Gene3D" id="3.40.50.1110">
    <property type="entry name" value="SGNH hydrolase"/>
    <property type="match status" value="1"/>
</dbReference>
<gene>
    <name evidence="11" type="ORF">KEG57_03555</name>
</gene>
<feature type="transmembrane region" description="Helical" evidence="8">
    <location>
        <begin position="88"/>
        <end position="107"/>
    </location>
</feature>
<keyword evidence="4 8" id="KW-0812">Transmembrane</keyword>
<evidence type="ECO:0000256" key="5">
    <source>
        <dbReference type="ARBA" id="ARBA00022989"/>
    </source>
</evidence>
<evidence type="ECO:0000313" key="12">
    <source>
        <dbReference type="Proteomes" id="UP001151081"/>
    </source>
</evidence>
<feature type="transmembrane region" description="Helical" evidence="8">
    <location>
        <begin position="181"/>
        <end position="200"/>
    </location>
</feature>
<evidence type="ECO:0000313" key="11">
    <source>
        <dbReference type="EMBL" id="MDC3979562.1"/>
    </source>
</evidence>
<keyword evidence="12" id="KW-1185">Reference proteome</keyword>
<keyword evidence="5 8" id="KW-1133">Transmembrane helix</keyword>
<feature type="domain" description="Acyltransferase 3" evidence="9">
    <location>
        <begin position="22"/>
        <end position="329"/>
    </location>
</feature>
<evidence type="ECO:0000259" key="10">
    <source>
        <dbReference type="Pfam" id="PF19040"/>
    </source>
</evidence>
<dbReference type="GO" id="GO:0009103">
    <property type="term" value="P:lipopolysaccharide biosynthetic process"/>
    <property type="evidence" value="ECO:0007669"/>
    <property type="project" value="TreeGrafter"/>
</dbReference>
<keyword evidence="7 11" id="KW-0012">Acyltransferase</keyword>
<keyword evidence="6 8" id="KW-0472">Membrane</keyword>
<reference evidence="11 12" key="1">
    <citation type="submission" date="2021-04" db="EMBL/GenBank/DDBJ databases">
        <title>Genome analysis of Polyangium sp.</title>
        <authorList>
            <person name="Li Y."/>
            <person name="Wang J."/>
        </authorList>
    </citation>
    <scope>NUCLEOTIDE SEQUENCE [LARGE SCALE GENOMIC DNA]</scope>
    <source>
        <strain evidence="11 12">SDU14</strain>
    </source>
</reference>
<comment type="caution">
    <text evidence="11">The sequence shown here is derived from an EMBL/GenBank/DDBJ whole genome shotgun (WGS) entry which is preliminary data.</text>
</comment>
<feature type="domain" description="SGNH" evidence="10">
    <location>
        <begin position="411"/>
        <end position="614"/>
    </location>
</feature>
<name>A0A9X3WWT9_9BACT</name>
<dbReference type="AlphaFoldDB" id="A0A9X3WWT9"/>
<evidence type="ECO:0000259" key="9">
    <source>
        <dbReference type="Pfam" id="PF01757"/>
    </source>
</evidence>
<feature type="transmembrane region" description="Helical" evidence="8">
    <location>
        <begin position="341"/>
        <end position="358"/>
    </location>
</feature>
<proteinExistence type="predicted"/>
<dbReference type="GO" id="GO:0016788">
    <property type="term" value="F:hydrolase activity, acting on ester bonds"/>
    <property type="evidence" value="ECO:0007669"/>
    <property type="project" value="UniProtKB-ARBA"/>
</dbReference>
<dbReference type="RefSeq" id="WP_272418007.1">
    <property type="nucleotide sequence ID" value="NZ_JAGTJJ010000001.1"/>
</dbReference>
<dbReference type="GO" id="GO:0016747">
    <property type="term" value="F:acyltransferase activity, transferring groups other than amino-acyl groups"/>
    <property type="evidence" value="ECO:0007669"/>
    <property type="project" value="InterPro"/>
</dbReference>
<feature type="transmembrane region" description="Helical" evidence="8">
    <location>
        <begin position="370"/>
        <end position="389"/>
    </location>
</feature>
<keyword evidence="2" id="KW-1003">Cell membrane</keyword>